<name>A0A9D4E6D7_DREPO</name>
<evidence type="ECO:0000313" key="1">
    <source>
        <dbReference type="EMBL" id="KAH3773084.1"/>
    </source>
</evidence>
<reference evidence="1" key="1">
    <citation type="journal article" date="2019" name="bioRxiv">
        <title>The Genome of the Zebra Mussel, Dreissena polymorpha: A Resource for Invasive Species Research.</title>
        <authorList>
            <person name="McCartney M.A."/>
            <person name="Auch B."/>
            <person name="Kono T."/>
            <person name="Mallez S."/>
            <person name="Zhang Y."/>
            <person name="Obille A."/>
            <person name="Becker A."/>
            <person name="Abrahante J.E."/>
            <person name="Garbe J."/>
            <person name="Badalamenti J.P."/>
            <person name="Herman A."/>
            <person name="Mangelson H."/>
            <person name="Liachko I."/>
            <person name="Sullivan S."/>
            <person name="Sone E.D."/>
            <person name="Koren S."/>
            <person name="Silverstein K.A.T."/>
            <person name="Beckman K.B."/>
            <person name="Gohl D.M."/>
        </authorList>
    </citation>
    <scope>NUCLEOTIDE SEQUENCE</scope>
    <source>
        <strain evidence="1">Duluth1</strain>
        <tissue evidence="1">Whole animal</tissue>
    </source>
</reference>
<sequence>MGQMKSYRKVDNLEHMVPIQRSPFLLNMNLNRVQKEKRVKVMQCLVKKFLIKVELAVSDPLLVESILVKVALAVLGTLWEEGTVP</sequence>
<keyword evidence="2" id="KW-1185">Reference proteome</keyword>
<dbReference type="Proteomes" id="UP000828390">
    <property type="component" value="Unassembled WGS sequence"/>
</dbReference>
<gene>
    <name evidence="1" type="ORF">DPMN_174435</name>
</gene>
<organism evidence="1 2">
    <name type="scientific">Dreissena polymorpha</name>
    <name type="common">Zebra mussel</name>
    <name type="synonym">Mytilus polymorpha</name>
    <dbReference type="NCBI Taxonomy" id="45954"/>
    <lineage>
        <taxon>Eukaryota</taxon>
        <taxon>Metazoa</taxon>
        <taxon>Spiralia</taxon>
        <taxon>Lophotrochozoa</taxon>
        <taxon>Mollusca</taxon>
        <taxon>Bivalvia</taxon>
        <taxon>Autobranchia</taxon>
        <taxon>Heteroconchia</taxon>
        <taxon>Euheterodonta</taxon>
        <taxon>Imparidentia</taxon>
        <taxon>Neoheterodontei</taxon>
        <taxon>Myida</taxon>
        <taxon>Dreissenoidea</taxon>
        <taxon>Dreissenidae</taxon>
        <taxon>Dreissena</taxon>
    </lineage>
</organism>
<dbReference type="AlphaFoldDB" id="A0A9D4E6D7"/>
<evidence type="ECO:0000313" key="2">
    <source>
        <dbReference type="Proteomes" id="UP000828390"/>
    </source>
</evidence>
<dbReference type="EMBL" id="JAIWYP010000009">
    <property type="protein sequence ID" value="KAH3773084.1"/>
    <property type="molecule type" value="Genomic_DNA"/>
</dbReference>
<comment type="caution">
    <text evidence="1">The sequence shown here is derived from an EMBL/GenBank/DDBJ whole genome shotgun (WGS) entry which is preliminary data.</text>
</comment>
<reference evidence="1" key="2">
    <citation type="submission" date="2020-11" db="EMBL/GenBank/DDBJ databases">
        <authorList>
            <person name="McCartney M.A."/>
            <person name="Auch B."/>
            <person name="Kono T."/>
            <person name="Mallez S."/>
            <person name="Becker A."/>
            <person name="Gohl D.M."/>
            <person name="Silverstein K.A.T."/>
            <person name="Koren S."/>
            <person name="Bechman K.B."/>
            <person name="Herman A."/>
            <person name="Abrahante J.E."/>
            <person name="Garbe J."/>
        </authorList>
    </citation>
    <scope>NUCLEOTIDE SEQUENCE</scope>
    <source>
        <strain evidence="1">Duluth1</strain>
        <tissue evidence="1">Whole animal</tissue>
    </source>
</reference>
<accession>A0A9D4E6D7</accession>
<proteinExistence type="predicted"/>
<protein>
    <submittedName>
        <fullName evidence="1">Uncharacterized protein</fullName>
    </submittedName>
</protein>